<keyword evidence="3 6" id="KW-0812">Transmembrane</keyword>
<comment type="subcellular location">
    <subcellularLocation>
        <location evidence="1">Membrane</location>
        <topology evidence="1">Multi-pass membrane protein</topology>
    </subcellularLocation>
</comment>
<proteinExistence type="predicted"/>
<dbReference type="InterPro" id="IPR011701">
    <property type="entry name" value="MFS"/>
</dbReference>
<feature type="transmembrane region" description="Helical" evidence="6">
    <location>
        <begin position="206"/>
        <end position="226"/>
    </location>
</feature>
<evidence type="ECO:0000313" key="9">
    <source>
        <dbReference type="Proteomes" id="UP001610335"/>
    </source>
</evidence>
<evidence type="ECO:0000256" key="3">
    <source>
        <dbReference type="ARBA" id="ARBA00022692"/>
    </source>
</evidence>
<sequence>MALSNDASVRTDKVVKVDEVTTADSGMGFDVDNGDMEKLTDDTHNDSGREMYLASLQLAPAERDAIAKRVKRKLDFIVLPIMIVAFFLSFLDKQTLNFSSAWTFKEDLGLTGSEYSWVASILNFGYLIAVYPSTVLLQKLPVARFVGVMTFFWGVLLIGMVGVKKFDHVMVIRFFQGAAEACIGPAWMLSTSMLWTREEQSLRMAWWLGCGGLSSLIGSGMSWGLGHHTSGPLKPWQLIYLATGIISAVWGILIFFVFPSDPMSWILFTPEEKLVAVWRVRGNKTGVKHTKLLMYQIRESFQDPKLYFIASQSVCMGILNSASNFRSAFFAGFGYNASTSLLMQLPGGALECVACLLGGFVTSHTRNTMIITIMIGFVPGLAGMVGIAALSLEHQTSLAACLWLQAIFGVSIVLTWALISANVAGHTKRHFFVGTEHLFYAVGNIVGPFLFIAGEAPRYMTAVKSLASLYGVCMVIAGLFGLVMLRENIVRNKRGQTMSESCIDEQSFMDHTDFENKAFRYRI</sequence>
<dbReference type="Pfam" id="PF07690">
    <property type="entry name" value="MFS_1"/>
    <property type="match status" value="1"/>
</dbReference>
<feature type="transmembrane region" description="Helical" evidence="6">
    <location>
        <begin position="74"/>
        <end position="91"/>
    </location>
</feature>
<dbReference type="InterPro" id="IPR036259">
    <property type="entry name" value="MFS_trans_sf"/>
</dbReference>
<dbReference type="Gene3D" id="1.20.1250.20">
    <property type="entry name" value="MFS general substrate transporter like domains"/>
    <property type="match status" value="1"/>
</dbReference>
<protein>
    <submittedName>
        <fullName evidence="8">Major facilitator superfamily domain-containing protein</fullName>
    </submittedName>
</protein>
<evidence type="ECO:0000256" key="4">
    <source>
        <dbReference type="ARBA" id="ARBA00022989"/>
    </source>
</evidence>
<keyword evidence="5 6" id="KW-0472">Membrane</keyword>
<feature type="transmembrane region" description="Helical" evidence="6">
    <location>
        <begin position="115"/>
        <end position="135"/>
    </location>
</feature>
<keyword evidence="4 6" id="KW-1133">Transmembrane helix</keyword>
<dbReference type="Proteomes" id="UP001610335">
    <property type="component" value="Unassembled WGS sequence"/>
</dbReference>
<evidence type="ECO:0000256" key="2">
    <source>
        <dbReference type="ARBA" id="ARBA00022448"/>
    </source>
</evidence>
<dbReference type="EMBL" id="JBFXLS010000175">
    <property type="protein sequence ID" value="KAL2812559.1"/>
    <property type="molecule type" value="Genomic_DNA"/>
</dbReference>
<evidence type="ECO:0000313" key="8">
    <source>
        <dbReference type="EMBL" id="KAL2812559.1"/>
    </source>
</evidence>
<feature type="transmembrane region" description="Helical" evidence="6">
    <location>
        <begin position="402"/>
        <end position="425"/>
    </location>
</feature>
<evidence type="ECO:0000256" key="5">
    <source>
        <dbReference type="ARBA" id="ARBA00023136"/>
    </source>
</evidence>
<feature type="transmembrane region" description="Helical" evidence="6">
    <location>
        <begin position="174"/>
        <end position="194"/>
    </location>
</feature>
<dbReference type="PANTHER" id="PTHR43791">
    <property type="entry name" value="PERMEASE-RELATED"/>
    <property type="match status" value="1"/>
</dbReference>
<dbReference type="PANTHER" id="PTHR43791:SF97">
    <property type="entry name" value="ALLANTOATE TRANSPORTER, PUTATIVE (AFU_ORTHOLOGUE AFUA_1G14700)-RELATED"/>
    <property type="match status" value="1"/>
</dbReference>
<dbReference type="SUPFAM" id="SSF103473">
    <property type="entry name" value="MFS general substrate transporter"/>
    <property type="match status" value="1"/>
</dbReference>
<feature type="transmembrane region" description="Helical" evidence="6">
    <location>
        <begin position="142"/>
        <end position="162"/>
    </location>
</feature>
<keyword evidence="9" id="KW-1185">Reference proteome</keyword>
<organism evidence="8 9">
    <name type="scientific">Aspergillus cavernicola</name>
    <dbReference type="NCBI Taxonomy" id="176166"/>
    <lineage>
        <taxon>Eukaryota</taxon>
        <taxon>Fungi</taxon>
        <taxon>Dikarya</taxon>
        <taxon>Ascomycota</taxon>
        <taxon>Pezizomycotina</taxon>
        <taxon>Eurotiomycetes</taxon>
        <taxon>Eurotiomycetidae</taxon>
        <taxon>Eurotiales</taxon>
        <taxon>Aspergillaceae</taxon>
        <taxon>Aspergillus</taxon>
        <taxon>Aspergillus subgen. Nidulantes</taxon>
    </lineage>
</organism>
<evidence type="ECO:0000256" key="6">
    <source>
        <dbReference type="SAM" id="Phobius"/>
    </source>
</evidence>
<feature type="transmembrane region" description="Helical" evidence="6">
    <location>
        <begin position="369"/>
        <end position="390"/>
    </location>
</feature>
<feature type="transmembrane region" description="Helical" evidence="6">
    <location>
        <begin position="437"/>
        <end position="454"/>
    </location>
</feature>
<name>A0ABR4HAQ6_9EURO</name>
<gene>
    <name evidence="8" type="ORF">BDW59DRAFT_167790</name>
</gene>
<feature type="transmembrane region" description="Helical" evidence="6">
    <location>
        <begin position="466"/>
        <end position="485"/>
    </location>
</feature>
<reference evidence="8 9" key="1">
    <citation type="submission" date="2024-07" db="EMBL/GenBank/DDBJ databases">
        <title>Section-level genome sequencing and comparative genomics of Aspergillus sections Usti and Cavernicolus.</title>
        <authorList>
            <consortium name="Lawrence Berkeley National Laboratory"/>
            <person name="Nybo J.L."/>
            <person name="Vesth T.C."/>
            <person name="Theobald S."/>
            <person name="Frisvad J.C."/>
            <person name="Larsen T.O."/>
            <person name="Kjaerboelling I."/>
            <person name="Rothschild-Mancinelli K."/>
            <person name="Lyhne E.K."/>
            <person name="Kogle M.E."/>
            <person name="Barry K."/>
            <person name="Clum A."/>
            <person name="Na H."/>
            <person name="Ledsgaard L."/>
            <person name="Lin J."/>
            <person name="Lipzen A."/>
            <person name="Kuo A."/>
            <person name="Riley R."/>
            <person name="Mondo S."/>
            <person name="LaButti K."/>
            <person name="Haridas S."/>
            <person name="Pangalinan J."/>
            <person name="Salamov A.A."/>
            <person name="Simmons B.A."/>
            <person name="Magnuson J.K."/>
            <person name="Chen J."/>
            <person name="Drula E."/>
            <person name="Henrissat B."/>
            <person name="Wiebenga A."/>
            <person name="Lubbers R.J."/>
            <person name="Gomes A.C."/>
            <person name="Makela M.R."/>
            <person name="Stajich J."/>
            <person name="Grigoriev I.V."/>
            <person name="Mortensen U.H."/>
            <person name="De vries R.P."/>
            <person name="Baker S.E."/>
            <person name="Andersen M.R."/>
        </authorList>
    </citation>
    <scope>NUCLEOTIDE SEQUENCE [LARGE SCALE GENOMIC DNA]</scope>
    <source>
        <strain evidence="8 9">CBS 600.67</strain>
    </source>
</reference>
<dbReference type="InterPro" id="IPR020846">
    <property type="entry name" value="MFS_dom"/>
</dbReference>
<feature type="transmembrane region" description="Helical" evidence="6">
    <location>
        <begin position="238"/>
        <end position="258"/>
    </location>
</feature>
<evidence type="ECO:0000256" key="1">
    <source>
        <dbReference type="ARBA" id="ARBA00004141"/>
    </source>
</evidence>
<feature type="domain" description="Major facilitator superfamily (MFS) profile" evidence="7">
    <location>
        <begin position="78"/>
        <end position="489"/>
    </location>
</feature>
<keyword evidence="2" id="KW-0813">Transport</keyword>
<comment type="caution">
    <text evidence="8">The sequence shown here is derived from an EMBL/GenBank/DDBJ whole genome shotgun (WGS) entry which is preliminary data.</text>
</comment>
<dbReference type="PROSITE" id="PS50850">
    <property type="entry name" value="MFS"/>
    <property type="match status" value="1"/>
</dbReference>
<evidence type="ECO:0000259" key="7">
    <source>
        <dbReference type="PROSITE" id="PS50850"/>
    </source>
</evidence>
<accession>A0ABR4HAQ6</accession>